<name>A0A117PF12_9ACTN</name>
<proteinExistence type="predicted"/>
<sequence length="182" mass="19403">MTEDNRTLRYPHPAITPGEFEEFVAGELLGAAGSEVDDLVVTVHEKIVGADGAYDIDATVRYRFAGMAFLVVVEAKLHRNPIKRELVQVLHQKIHSVGAHKGVMVATSPYQSGAVEFAAAHGIALVTVTESRFVFATRDTTTARPTFVAHYSGGAGSRGLVLSADDDDHAACVATFLLGQPA</sequence>
<dbReference type="Pfam" id="PF04471">
    <property type="entry name" value="Mrr_cat"/>
    <property type="match status" value="1"/>
</dbReference>
<evidence type="ECO:0000313" key="3">
    <source>
        <dbReference type="Proteomes" id="UP000054024"/>
    </source>
</evidence>
<reference evidence="2 3" key="1">
    <citation type="submission" date="2015-10" db="EMBL/GenBank/DDBJ databases">
        <title>Draft genome sequence of Streptomyces curacoi DSM 40107, type strain for the species Streptomyces curacoi.</title>
        <authorList>
            <person name="Ruckert C."/>
            <person name="Winkler A."/>
            <person name="Kalinowski J."/>
            <person name="Kampfer P."/>
            <person name="Glaeser S."/>
        </authorList>
    </citation>
    <scope>NUCLEOTIDE SEQUENCE [LARGE SCALE GENOMIC DNA]</scope>
    <source>
        <strain evidence="2 3">DSM 40107</strain>
    </source>
</reference>
<dbReference type="InterPro" id="IPR007560">
    <property type="entry name" value="Restrct_endonuc_IV_Mrr"/>
</dbReference>
<protein>
    <recommendedName>
        <fullName evidence="1">Restriction endonuclease type IV Mrr domain-containing protein</fullName>
    </recommendedName>
</protein>
<keyword evidence="3" id="KW-1185">Reference proteome</keyword>
<dbReference type="RefSeq" id="WP_062147987.1">
    <property type="nucleotide sequence ID" value="NZ_KQ947986.1"/>
</dbReference>
<dbReference type="InterPro" id="IPR011856">
    <property type="entry name" value="tRNA_endonuc-like_dom_sf"/>
</dbReference>
<accession>A0A117PF12</accession>
<dbReference type="GO" id="GO:0004519">
    <property type="term" value="F:endonuclease activity"/>
    <property type="evidence" value="ECO:0007669"/>
    <property type="project" value="InterPro"/>
</dbReference>
<feature type="domain" description="Restriction endonuclease type IV Mrr" evidence="1">
    <location>
        <begin position="15"/>
        <end position="128"/>
    </location>
</feature>
<dbReference type="Proteomes" id="UP000054024">
    <property type="component" value="Unassembled WGS sequence"/>
</dbReference>
<dbReference type="EMBL" id="LMWJ01000007">
    <property type="protein sequence ID" value="KUM78411.1"/>
    <property type="molecule type" value="Genomic_DNA"/>
</dbReference>
<dbReference type="SUPFAM" id="SSF52980">
    <property type="entry name" value="Restriction endonuclease-like"/>
    <property type="match status" value="1"/>
</dbReference>
<evidence type="ECO:0000259" key="1">
    <source>
        <dbReference type="Pfam" id="PF04471"/>
    </source>
</evidence>
<dbReference type="OrthoDB" id="8455814at2"/>
<dbReference type="AlphaFoldDB" id="A0A117PF12"/>
<dbReference type="GO" id="GO:0003677">
    <property type="term" value="F:DNA binding"/>
    <property type="evidence" value="ECO:0007669"/>
    <property type="project" value="InterPro"/>
</dbReference>
<dbReference type="GO" id="GO:0009307">
    <property type="term" value="P:DNA restriction-modification system"/>
    <property type="evidence" value="ECO:0007669"/>
    <property type="project" value="InterPro"/>
</dbReference>
<evidence type="ECO:0000313" key="2">
    <source>
        <dbReference type="EMBL" id="KUM78411.1"/>
    </source>
</evidence>
<organism evidence="2 3">
    <name type="scientific">Streptomyces curacoi</name>
    <dbReference type="NCBI Taxonomy" id="146536"/>
    <lineage>
        <taxon>Bacteria</taxon>
        <taxon>Bacillati</taxon>
        <taxon>Actinomycetota</taxon>
        <taxon>Actinomycetes</taxon>
        <taxon>Kitasatosporales</taxon>
        <taxon>Streptomycetaceae</taxon>
        <taxon>Streptomyces</taxon>
    </lineage>
</organism>
<dbReference type="Gene3D" id="3.40.1350.10">
    <property type="match status" value="1"/>
</dbReference>
<dbReference type="InterPro" id="IPR011335">
    <property type="entry name" value="Restrct_endonuc-II-like"/>
</dbReference>
<gene>
    <name evidence="2" type="ORF">AQI70_13135</name>
</gene>
<comment type="caution">
    <text evidence="2">The sequence shown here is derived from an EMBL/GenBank/DDBJ whole genome shotgun (WGS) entry which is preliminary data.</text>
</comment>